<dbReference type="OrthoDB" id="3381577at2"/>
<keyword evidence="2" id="KW-1185">Reference proteome</keyword>
<comment type="caution">
    <text evidence="1">The sequence shown here is derived from an EMBL/GenBank/DDBJ whole genome shotgun (WGS) entry which is preliminary data.</text>
</comment>
<evidence type="ECO:0000313" key="2">
    <source>
        <dbReference type="Proteomes" id="UP000266615"/>
    </source>
</evidence>
<accession>A0A3A4G053</accession>
<organism evidence="1 2">
    <name type="scientific">Nesterenkonia natronophila</name>
    <dbReference type="NCBI Taxonomy" id="2174932"/>
    <lineage>
        <taxon>Bacteria</taxon>
        <taxon>Bacillati</taxon>
        <taxon>Actinomycetota</taxon>
        <taxon>Actinomycetes</taxon>
        <taxon>Micrococcales</taxon>
        <taxon>Micrococcaceae</taxon>
        <taxon>Nesterenkonia</taxon>
    </lineage>
</organism>
<sequence>MAPGGLSSGRVKRRDGEYYVRRISGSAAFKEYTCPACRLPINAGTAHVVAWRADWILGDDNAASERRHWHTHCWRISG</sequence>
<proteinExistence type="predicted"/>
<dbReference type="EMBL" id="QYZP01000003">
    <property type="protein sequence ID" value="RJN31519.1"/>
    <property type="molecule type" value="Genomic_DNA"/>
</dbReference>
<dbReference type="Proteomes" id="UP000266615">
    <property type="component" value="Unassembled WGS sequence"/>
</dbReference>
<name>A0A3A4G053_9MICC</name>
<dbReference type="AlphaFoldDB" id="A0A3A4G053"/>
<evidence type="ECO:0000313" key="1">
    <source>
        <dbReference type="EMBL" id="RJN31519.1"/>
    </source>
</evidence>
<gene>
    <name evidence="1" type="ORF">D3250_11195</name>
</gene>
<protein>
    <recommendedName>
        <fullName evidence="3">ATP/GTP-binding protein</fullName>
    </recommendedName>
</protein>
<reference evidence="1 2" key="1">
    <citation type="submission" date="2018-09" db="EMBL/GenBank/DDBJ databases">
        <title>Nesterenkonia natronophila sp. nov., an alkaliphilic actinobacteriume isolated from a soda lake, and emended description of the genus Nesterenkonia.</title>
        <authorList>
            <person name="Menes R.J."/>
            <person name="Iriarte A."/>
        </authorList>
    </citation>
    <scope>NUCLEOTIDE SEQUENCE [LARGE SCALE GENOMIC DNA]</scope>
    <source>
        <strain evidence="1 2">M8</strain>
    </source>
</reference>
<evidence type="ECO:0008006" key="3">
    <source>
        <dbReference type="Google" id="ProtNLM"/>
    </source>
</evidence>